<evidence type="ECO:0008006" key="3">
    <source>
        <dbReference type="Google" id="ProtNLM"/>
    </source>
</evidence>
<sequence>MPFQIHLTELMFYTVNSNDIFGKINLMKTLLYTFLLCLSTYTLAQKKPSEYFTNAKTKVLVVGSFHFDYPNLDAHKTKKSDQVDVLSPKTSQEVTELINYIKKFKPTKIAIEAFPSWNANQKLNEYKEGKHMNKRDERYQIAMRTAKELNLNELYSIDAESVLDDLQERFGKKDSLYFKNLSQDYDFLSDDPISKEYNAFFKSSEPKKFKSLLELFQFMNSKEYHQYEYGAYLSGDFKLREHDGADMLALYWYNRNLRMFRNIQNIPHTSEDRILVVVGNGHASVLRQLFSSSPEFDYVEFNSLK</sequence>
<dbReference type="Pfam" id="PF18950">
    <property type="entry name" value="DUF5694"/>
    <property type="match status" value="1"/>
</dbReference>
<proteinExistence type="predicted"/>
<evidence type="ECO:0000313" key="2">
    <source>
        <dbReference type="Proteomes" id="UP000295709"/>
    </source>
</evidence>
<comment type="caution">
    <text evidence="1">The sequence shown here is derived from an EMBL/GenBank/DDBJ whole genome shotgun (WGS) entry which is preliminary data.</text>
</comment>
<name>A0ABY2FS58_9FLAO</name>
<reference evidence="1 2" key="1">
    <citation type="submission" date="2019-03" db="EMBL/GenBank/DDBJ databases">
        <title>Genomic Encyclopedia of Archaeal and Bacterial Type Strains, Phase II (KMG-II): from individual species to whole genera.</title>
        <authorList>
            <person name="Goeker M."/>
        </authorList>
    </citation>
    <scope>NUCLEOTIDE SEQUENCE [LARGE SCALE GENOMIC DNA]</scope>
    <source>
        <strain evidence="1 2">DSM 15235</strain>
    </source>
</reference>
<evidence type="ECO:0000313" key="1">
    <source>
        <dbReference type="EMBL" id="TDX89897.1"/>
    </source>
</evidence>
<protein>
    <recommendedName>
        <fullName evidence="3">TraB/GumN family protein</fullName>
    </recommendedName>
</protein>
<keyword evidence="2" id="KW-1185">Reference proteome</keyword>
<gene>
    <name evidence="1" type="ORF">BCF50_3612</name>
</gene>
<dbReference type="Proteomes" id="UP000295709">
    <property type="component" value="Unassembled WGS sequence"/>
</dbReference>
<dbReference type="EMBL" id="SOQW01000006">
    <property type="protein sequence ID" value="TDX89897.1"/>
    <property type="molecule type" value="Genomic_DNA"/>
</dbReference>
<dbReference type="InterPro" id="IPR043749">
    <property type="entry name" value="DUF5694"/>
</dbReference>
<accession>A0ABY2FS58</accession>
<organism evidence="1 2">
    <name type="scientific">Chryseobacterium daecheongense</name>
    <dbReference type="NCBI Taxonomy" id="192389"/>
    <lineage>
        <taxon>Bacteria</taxon>
        <taxon>Pseudomonadati</taxon>
        <taxon>Bacteroidota</taxon>
        <taxon>Flavobacteriia</taxon>
        <taxon>Flavobacteriales</taxon>
        <taxon>Weeksellaceae</taxon>
        <taxon>Chryseobacterium group</taxon>
        <taxon>Chryseobacterium</taxon>
    </lineage>
</organism>